<evidence type="ECO:0000256" key="1">
    <source>
        <dbReference type="SAM" id="MobiDB-lite"/>
    </source>
</evidence>
<dbReference type="Proteomes" id="UP000295794">
    <property type="component" value="Unassembled WGS sequence"/>
</dbReference>
<accession>A0A377Q761</accession>
<proteinExistence type="predicted"/>
<sequence length="281" mass="30515">MLGFAPYKHSPPYPVLIMFKFIPQATLLLLSVSTALAASPRMSSLKVSQPEAAVMRACTQDELCVEILPGCEGEACASGEADGKVFSLTGGQRNPVYSRYHLAELLSPNEDTSLQLWPKLIRFGDGILAGAETKLRSMYSGGGASSTTLHLIAFLPDQAPFVVLSVPQSASVMIRACFSEQNMKQRAGACHDLYDFNASLALTGAYAADMPVLRYRSKATSFPGPVSRSKDSLSGRPLRQRDILTVTDPQCSYQRLYRFDPATRAYIANKPAPDCSDYTTP</sequence>
<dbReference type="Proteomes" id="UP000255108">
    <property type="component" value="Unassembled WGS sequence"/>
</dbReference>
<keyword evidence="5" id="KW-1185">Reference proteome</keyword>
<reference evidence="2 4" key="1">
    <citation type="submission" date="2018-06" db="EMBL/GenBank/DDBJ databases">
        <authorList>
            <consortium name="Pathogen Informatics"/>
            <person name="Doyle S."/>
        </authorList>
    </citation>
    <scope>NUCLEOTIDE SEQUENCE [LARGE SCALE GENOMIC DNA]</scope>
    <source>
        <strain evidence="2 4">NCTC11159</strain>
    </source>
</reference>
<dbReference type="EMBL" id="UGHR01000001">
    <property type="protein sequence ID" value="STQ91116.1"/>
    <property type="molecule type" value="Genomic_DNA"/>
</dbReference>
<dbReference type="AlphaFoldDB" id="A0A377Q761"/>
<dbReference type="EMBL" id="SMBT01000003">
    <property type="protein sequence ID" value="TCU88812.1"/>
    <property type="molecule type" value="Genomic_DNA"/>
</dbReference>
<evidence type="ECO:0000313" key="5">
    <source>
        <dbReference type="Proteomes" id="UP000295794"/>
    </source>
</evidence>
<name>A0A377Q761_9NEIS</name>
<gene>
    <name evidence="3" type="ORF">EV682_103396</name>
    <name evidence="2" type="ORF">NCTC11159_02188</name>
</gene>
<protein>
    <submittedName>
        <fullName evidence="2">Uncharacterized protein</fullName>
    </submittedName>
</protein>
<evidence type="ECO:0000313" key="4">
    <source>
        <dbReference type="Proteomes" id="UP000255108"/>
    </source>
</evidence>
<evidence type="ECO:0000313" key="3">
    <source>
        <dbReference type="EMBL" id="TCU88812.1"/>
    </source>
</evidence>
<reference evidence="3 5" key="2">
    <citation type="submission" date="2019-03" db="EMBL/GenBank/DDBJ databases">
        <title>Genomic Encyclopedia of Type Strains, Phase IV (KMG-IV): sequencing the most valuable type-strain genomes for metagenomic binning, comparative biology and taxonomic classification.</title>
        <authorList>
            <person name="Goeker M."/>
        </authorList>
    </citation>
    <scope>NUCLEOTIDE SEQUENCE [LARGE SCALE GENOMIC DNA]</scope>
    <source>
        <strain evidence="3 5">DSM 3764</strain>
    </source>
</reference>
<feature type="region of interest" description="Disordered" evidence="1">
    <location>
        <begin position="220"/>
        <end position="239"/>
    </location>
</feature>
<organism evidence="2 4">
    <name type="scientific">Iodobacter fluviatilis</name>
    <dbReference type="NCBI Taxonomy" id="537"/>
    <lineage>
        <taxon>Bacteria</taxon>
        <taxon>Pseudomonadati</taxon>
        <taxon>Pseudomonadota</taxon>
        <taxon>Betaproteobacteria</taxon>
        <taxon>Neisseriales</taxon>
        <taxon>Chitinibacteraceae</taxon>
        <taxon>Iodobacter</taxon>
    </lineage>
</organism>
<evidence type="ECO:0000313" key="2">
    <source>
        <dbReference type="EMBL" id="STQ91116.1"/>
    </source>
</evidence>